<dbReference type="AlphaFoldDB" id="A0A2N4U6T4"/>
<dbReference type="InterPro" id="IPR036388">
    <property type="entry name" value="WH-like_DNA-bd_sf"/>
</dbReference>
<dbReference type="Pfam" id="PF00392">
    <property type="entry name" value="GntR"/>
    <property type="match status" value="1"/>
</dbReference>
<dbReference type="GO" id="GO:0003700">
    <property type="term" value="F:DNA-binding transcription factor activity"/>
    <property type="evidence" value="ECO:0007669"/>
    <property type="project" value="InterPro"/>
</dbReference>
<keyword evidence="3" id="KW-0804">Transcription</keyword>
<dbReference type="SUPFAM" id="SSF48008">
    <property type="entry name" value="GntR ligand-binding domain-like"/>
    <property type="match status" value="1"/>
</dbReference>
<dbReference type="InterPro" id="IPR000524">
    <property type="entry name" value="Tscrpt_reg_HTH_GntR"/>
</dbReference>
<dbReference type="SUPFAM" id="SSF46785">
    <property type="entry name" value="Winged helix' DNA-binding domain"/>
    <property type="match status" value="1"/>
</dbReference>
<dbReference type="RefSeq" id="WP_102073283.1">
    <property type="nucleotide sequence ID" value="NZ_PDNW01000004.1"/>
</dbReference>
<dbReference type="GO" id="GO:0003677">
    <property type="term" value="F:DNA binding"/>
    <property type="evidence" value="ECO:0007669"/>
    <property type="project" value="UniProtKB-KW"/>
</dbReference>
<dbReference type="SMART" id="SM00345">
    <property type="entry name" value="HTH_GNTR"/>
    <property type="match status" value="1"/>
</dbReference>
<sequence>MAIDKRSLEQQAADWLRDAIIDGRFTSGMKLTEIGLATEVGLSRSTVRSALQRLGADSLVVQRPYSGWEVAPLSPEDANELYTLRHCLEGMAAKLAARNIDELGKKALLSALKELKRVSLSNDRRAIAEADLNVHKTICMVANNKRLTAHLELLNQSILIYVMSTNLAMASPAKLIDEHQDLVDAIVSGDVERAELLAKEHVVNAEAYIIENLAKKAG</sequence>
<dbReference type="SMART" id="SM00895">
    <property type="entry name" value="FCD"/>
    <property type="match status" value="1"/>
</dbReference>
<comment type="caution">
    <text evidence="5">The sequence shown here is derived from an EMBL/GenBank/DDBJ whole genome shotgun (WGS) entry which is preliminary data.</text>
</comment>
<feature type="domain" description="HTH gntR-type" evidence="4">
    <location>
        <begin position="6"/>
        <end position="73"/>
    </location>
</feature>
<keyword evidence="6" id="KW-1185">Reference proteome</keyword>
<dbReference type="Gene3D" id="1.10.10.10">
    <property type="entry name" value="Winged helix-like DNA-binding domain superfamily/Winged helix DNA-binding domain"/>
    <property type="match status" value="1"/>
</dbReference>
<evidence type="ECO:0000313" key="6">
    <source>
        <dbReference type="Proteomes" id="UP000234190"/>
    </source>
</evidence>
<dbReference type="OrthoDB" id="8903404at2"/>
<dbReference type="EMBL" id="PDNW01000004">
    <property type="protein sequence ID" value="PLC50736.1"/>
    <property type="molecule type" value="Genomic_DNA"/>
</dbReference>
<dbReference type="PANTHER" id="PTHR43537">
    <property type="entry name" value="TRANSCRIPTIONAL REGULATOR, GNTR FAMILY"/>
    <property type="match status" value="1"/>
</dbReference>
<accession>A0A2N4U6T4</accession>
<name>A0A2N4U6T4_9BURK</name>
<keyword evidence="2" id="KW-0238">DNA-binding</keyword>
<reference evidence="5 6" key="1">
    <citation type="submission" date="2017-10" db="EMBL/GenBank/DDBJ databases">
        <title>Two draft genome sequences of Pusillimonas sp. strains isolated from a nitrate- and radionuclide-contaminated groundwater in Russia.</title>
        <authorList>
            <person name="Grouzdev D.S."/>
            <person name="Tourova T.P."/>
            <person name="Goeva M.A."/>
            <person name="Babich T.L."/>
            <person name="Sokolova D.S."/>
            <person name="Abdullin R."/>
            <person name="Poltaraus A.B."/>
            <person name="Toshchakov S.V."/>
            <person name="Nazina T.N."/>
        </authorList>
    </citation>
    <scope>NUCLEOTIDE SEQUENCE [LARGE SCALE GENOMIC DNA]</scope>
    <source>
        <strain evidence="5 6">JR1/69-3-13</strain>
    </source>
</reference>
<dbReference type="Pfam" id="PF07729">
    <property type="entry name" value="FCD"/>
    <property type="match status" value="1"/>
</dbReference>
<evidence type="ECO:0000313" key="5">
    <source>
        <dbReference type="EMBL" id="PLC50736.1"/>
    </source>
</evidence>
<keyword evidence="1" id="KW-0805">Transcription regulation</keyword>
<evidence type="ECO:0000256" key="2">
    <source>
        <dbReference type="ARBA" id="ARBA00023125"/>
    </source>
</evidence>
<dbReference type="CDD" id="cd07377">
    <property type="entry name" value="WHTH_GntR"/>
    <property type="match status" value="1"/>
</dbReference>
<organism evidence="5 6">
    <name type="scientific">Pollutimonas subterranea</name>
    <dbReference type="NCBI Taxonomy" id="2045210"/>
    <lineage>
        <taxon>Bacteria</taxon>
        <taxon>Pseudomonadati</taxon>
        <taxon>Pseudomonadota</taxon>
        <taxon>Betaproteobacteria</taxon>
        <taxon>Burkholderiales</taxon>
        <taxon>Alcaligenaceae</taxon>
        <taxon>Pollutimonas</taxon>
    </lineage>
</organism>
<dbReference type="InterPro" id="IPR036390">
    <property type="entry name" value="WH_DNA-bd_sf"/>
</dbReference>
<evidence type="ECO:0000259" key="4">
    <source>
        <dbReference type="PROSITE" id="PS50949"/>
    </source>
</evidence>
<dbReference type="PANTHER" id="PTHR43537:SF24">
    <property type="entry name" value="GLUCONATE OPERON TRANSCRIPTIONAL REPRESSOR"/>
    <property type="match status" value="1"/>
</dbReference>
<proteinExistence type="predicted"/>
<dbReference type="Gene3D" id="1.20.120.530">
    <property type="entry name" value="GntR ligand-binding domain-like"/>
    <property type="match status" value="1"/>
</dbReference>
<dbReference type="InterPro" id="IPR011711">
    <property type="entry name" value="GntR_C"/>
</dbReference>
<dbReference type="PROSITE" id="PS50949">
    <property type="entry name" value="HTH_GNTR"/>
    <property type="match status" value="1"/>
</dbReference>
<gene>
    <name evidence="5" type="ORF">CR159_06985</name>
</gene>
<dbReference type="Proteomes" id="UP000234190">
    <property type="component" value="Unassembled WGS sequence"/>
</dbReference>
<protein>
    <submittedName>
        <fullName evidence="5">GntR family transcriptional regulator</fullName>
    </submittedName>
</protein>
<dbReference type="InterPro" id="IPR008920">
    <property type="entry name" value="TF_FadR/GntR_C"/>
</dbReference>
<evidence type="ECO:0000256" key="3">
    <source>
        <dbReference type="ARBA" id="ARBA00023163"/>
    </source>
</evidence>
<evidence type="ECO:0000256" key="1">
    <source>
        <dbReference type="ARBA" id="ARBA00023015"/>
    </source>
</evidence>